<dbReference type="InterPro" id="IPR042201">
    <property type="entry name" value="FH2_Formin_sf"/>
</dbReference>
<gene>
    <name evidence="3" type="ORF">Fmac_026271</name>
</gene>
<comment type="similarity">
    <text evidence="1">Belongs to the formin-like family. Class-I subfamily.</text>
</comment>
<dbReference type="Pfam" id="PF02181">
    <property type="entry name" value="FH2"/>
    <property type="match status" value="1"/>
</dbReference>
<evidence type="ECO:0000259" key="2">
    <source>
        <dbReference type="PROSITE" id="PS51444"/>
    </source>
</evidence>
<comment type="caution">
    <text evidence="3">The sequence shown here is derived from an EMBL/GenBank/DDBJ whole genome shotgun (WGS) entry which is preliminary data.</text>
</comment>
<protein>
    <recommendedName>
        <fullName evidence="2">FH2 domain-containing protein</fullName>
    </recommendedName>
</protein>
<dbReference type="PANTHER" id="PTHR23213">
    <property type="entry name" value="FORMIN-RELATED"/>
    <property type="match status" value="1"/>
</dbReference>
<accession>A0ABD1LEE8</accession>
<reference evidence="3 4" key="1">
    <citation type="submission" date="2024-08" db="EMBL/GenBank/DDBJ databases">
        <title>Insights into the chromosomal genome structure of Flemingia macrophylla.</title>
        <authorList>
            <person name="Ding Y."/>
            <person name="Zhao Y."/>
            <person name="Bi W."/>
            <person name="Wu M."/>
            <person name="Zhao G."/>
            <person name="Gong Y."/>
            <person name="Li W."/>
            <person name="Zhang P."/>
        </authorList>
    </citation>
    <scope>NUCLEOTIDE SEQUENCE [LARGE SCALE GENOMIC DNA]</scope>
    <source>
        <strain evidence="3">DYQJB</strain>
        <tissue evidence="3">Leaf</tissue>
    </source>
</reference>
<dbReference type="EMBL" id="JBGMDY010000009">
    <property type="protein sequence ID" value="KAL2321892.1"/>
    <property type="molecule type" value="Genomic_DNA"/>
</dbReference>
<feature type="domain" description="FH2" evidence="2">
    <location>
        <begin position="1"/>
        <end position="114"/>
    </location>
</feature>
<dbReference type="PANTHER" id="PTHR23213:SF273">
    <property type="entry name" value="FORMIN-LIKE PROTEIN"/>
    <property type="match status" value="1"/>
</dbReference>
<evidence type="ECO:0000313" key="4">
    <source>
        <dbReference type="Proteomes" id="UP001603857"/>
    </source>
</evidence>
<proteinExistence type="inferred from homology"/>
<dbReference type="AlphaFoldDB" id="A0ABD1LEE8"/>
<keyword evidence="4" id="KW-1185">Reference proteome</keyword>
<sequence>MLDALHDGQEASVETLVRLTKITRAQDEEAKIIQFSGNADKLANAESFLYHILRAVPTAFLRLKAWLFKPSYHCEVIQLKEHLKTLEKGCNAHVTGRFGIDRKTGHMTNVSAIM</sequence>
<dbReference type="PROSITE" id="PS51444">
    <property type="entry name" value="FH2"/>
    <property type="match status" value="1"/>
</dbReference>
<organism evidence="3 4">
    <name type="scientific">Flemingia macrophylla</name>
    <dbReference type="NCBI Taxonomy" id="520843"/>
    <lineage>
        <taxon>Eukaryota</taxon>
        <taxon>Viridiplantae</taxon>
        <taxon>Streptophyta</taxon>
        <taxon>Embryophyta</taxon>
        <taxon>Tracheophyta</taxon>
        <taxon>Spermatophyta</taxon>
        <taxon>Magnoliopsida</taxon>
        <taxon>eudicotyledons</taxon>
        <taxon>Gunneridae</taxon>
        <taxon>Pentapetalae</taxon>
        <taxon>rosids</taxon>
        <taxon>fabids</taxon>
        <taxon>Fabales</taxon>
        <taxon>Fabaceae</taxon>
        <taxon>Papilionoideae</taxon>
        <taxon>50 kb inversion clade</taxon>
        <taxon>NPAAA clade</taxon>
        <taxon>indigoferoid/millettioid clade</taxon>
        <taxon>Phaseoleae</taxon>
        <taxon>Flemingia</taxon>
    </lineage>
</organism>
<dbReference type="SUPFAM" id="SSF101447">
    <property type="entry name" value="Formin homology 2 domain (FH2 domain)"/>
    <property type="match status" value="1"/>
</dbReference>
<dbReference type="Gene3D" id="1.20.58.2220">
    <property type="entry name" value="Formin, FH2 domain"/>
    <property type="match status" value="1"/>
</dbReference>
<name>A0ABD1LEE8_9FABA</name>
<dbReference type="InterPro" id="IPR027643">
    <property type="entry name" value="Formin-like_plant"/>
</dbReference>
<dbReference type="InterPro" id="IPR015425">
    <property type="entry name" value="FH2_Formin"/>
</dbReference>
<evidence type="ECO:0000313" key="3">
    <source>
        <dbReference type="EMBL" id="KAL2321892.1"/>
    </source>
</evidence>
<dbReference type="Proteomes" id="UP001603857">
    <property type="component" value="Unassembled WGS sequence"/>
</dbReference>
<evidence type="ECO:0000256" key="1">
    <source>
        <dbReference type="ARBA" id="ARBA00025793"/>
    </source>
</evidence>